<dbReference type="EMBL" id="JXYQ01000035">
    <property type="protein sequence ID" value="KJA10379.1"/>
    <property type="molecule type" value="Genomic_DNA"/>
</dbReference>
<comment type="caution">
    <text evidence="2">The sequence shown here is derived from an EMBL/GenBank/DDBJ whole genome shotgun (WGS) entry which is preliminary data.</text>
</comment>
<dbReference type="AlphaFoldDB" id="A0A0D7K8P9"/>
<keyword evidence="3" id="KW-1185">Reference proteome</keyword>
<reference evidence="2 3" key="1">
    <citation type="submission" date="2014-12" db="EMBL/GenBank/DDBJ databases">
        <title>Isolation of bacteria from lake water.</title>
        <authorList>
            <person name="Sheng K.-Y."/>
            <person name="Chin P.-S."/>
            <person name="Chan K.-G."/>
            <person name="Tan G.S."/>
        </authorList>
    </citation>
    <scope>NUCLEOTIDE SEQUENCE [LARGE SCALE GENOMIC DNA]</scope>
    <source>
        <strain evidence="2 3">KY4</strain>
    </source>
</reference>
<evidence type="ECO:0000313" key="2">
    <source>
        <dbReference type="EMBL" id="KJA10379.1"/>
    </source>
</evidence>
<sequence>MGICAVLCVPLLSQAQGMAPTLHPETFCPLGAKMGMATGPFDKVDFPGCSSPPKAVTANRGHSGLQNTLAFYSMSQPDKVQQLEYLSLLLNVNNPQEAKGAYAALMPAATTLSTQVLGEIPKGLEQAIMAGQSKSWKLRGWRAELKRKEFSPASNGHQLTYRLYGVLSRNRRKFRQPINVACPAPGRWGRPNSRVTSRHFDHGNASRTSRPDCSGLDEAD</sequence>
<dbReference type="PATRIC" id="fig|80878.5.peg.1971"/>
<accession>A0A0D7K8P9</accession>
<feature type="region of interest" description="Disordered" evidence="1">
    <location>
        <begin position="185"/>
        <end position="220"/>
    </location>
</feature>
<protein>
    <submittedName>
        <fullName evidence="2">Uncharacterized protein</fullName>
    </submittedName>
</protein>
<evidence type="ECO:0000313" key="3">
    <source>
        <dbReference type="Proteomes" id="UP000032566"/>
    </source>
</evidence>
<name>A0A0D7K8P9_9BURK</name>
<proteinExistence type="predicted"/>
<evidence type="ECO:0000256" key="1">
    <source>
        <dbReference type="SAM" id="MobiDB-lite"/>
    </source>
</evidence>
<organism evidence="2 3">
    <name type="scientific">Acidovorax temperans</name>
    <dbReference type="NCBI Taxonomy" id="80878"/>
    <lineage>
        <taxon>Bacteria</taxon>
        <taxon>Pseudomonadati</taxon>
        <taxon>Pseudomonadota</taxon>
        <taxon>Betaproteobacteria</taxon>
        <taxon>Burkholderiales</taxon>
        <taxon>Comamonadaceae</taxon>
        <taxon>Acidovorax</taxon>
    </lineage>
</organism>
<dbReference type="Proteomes" id="UP000032566">
    <property type="component" value="Unassembled WGS sequence"/>
</dbReference>
<gene>
    <name evidence="2" type="ORF">RP29_11465</name>
</gene>